<comment type="caution">
    <text evidence="1">The sequence shown here is derived from an EMBL/GenBank/DDBJ whole genome shotgun (WGS) entry which is preliminary data.</text>
</comment>
<dbReference type="Proteomes" id="UP001281761">
    <property type="component" value="Unassembled WGS sequence"/>
</dbReference>
<name>A0ABQ9WQV2_9EUKA</name>
<dbReference type="EMBL" id="JARBJD010000496">
    <property type="protein sequence ID" value="KAK2941499.1"/>
    <property type="molecule type" value="Genomic_DNA"/>
</dbReference>
<keyword evidence="2" id="KW-1185">Reference proteome</keyword>
<reference evidence="1 2" key="1">
    <citation type="journal article" date="2022" name="bioRxiv">
        <title>Genomics of Preaxostyla Flagellates Illuminates Evolutionary Transitions and the Path Towards Mitochondrial Loss.</title>
        <authorList>
            <person name="Novak L.V.F."/>
            <person name="Treitli S.C."/>
            <person name="Pyrih J."/>
            <person name="Halakuc P."/>
            <person name="Pipaliya S.V."/>
            <person name="Vacek V."/>
            <person name="Brzon O."/>
            <person name="Soukal P."/>
            <person name="Eme L."/>
            <person name="Dacks J.B."/>
            <person name="Karnkowska A."/>
            <person name="Elias M."/>
            <person name="Hampl V."/>
        </authorList>
    </citation>
    <scope>NUCLEOTIDE SEQUENCE [LARGE SCALE GENOMIC DNA]</scope>
    <source>
        <strain evidence="1">NAU3</strain>
        <tissue evidence="1">Gut</tissue>
    </source>
</reference>
<organism evidence="1 2">
    <name type="scientific">Blattamonas nauphoetae</name>
    <dbReference type="NCBI Taxonomy" id="2049346"/>
    <lineage>
        <taxon>Eukaryota</taxon>
        <taxon>Metamonada</taxon>
        <taxon>Preaxostyla</taxon>
        <taxon>Oxymonadida</taxon>
        <taxon>Blattamonas</taxon>
    </lineage>
</organism>
<accession>A0ABQ9WQV2</accession>
<evidence type="ECO:0000313" key="2">
    <source>
        <dbReference type="Proteomes" id="UP001281761"/>
    </source>
</evidence>
<sequence length="83" mass="9445">MSLFTRTVKEVLSAGTDDLFGLNNKSGEVRAEIVCLFAEHEGQIGANRTEMVCRFYTQLNFRAKDVILRERNQEEEAPPLVKL</sequence>
<evidence type="ECO:0000313" key="1">
    <source>
        <dbReference type="EMBL" id="KAK2941499.1"/>
    </source>
</evidence>
<gene>
    <name evidence="1" type="ORF">BLNAU_23596</name>
</gene>
<protein>
    <submittedName>
        <fullName evidence="1">Uncharacterized protein</fullName>
    </submittedName>
</protein>
<proteinExistence type="predicted"/>